<proteinExistence type="inferred from homology"/>
<comment type="similarity">
    <text evidence="1">Belongs to the bacterial sugar transferase family.</text>
</comment>
<sequence>MYFIFKRMMDIVLSSLALCICAPLFFILAMLIKWDDPNGTIVYSQIRVGKKGKLFKMYKFRTMCPNADKQLSQIEKDNEVTGPMFKIKDDPRITKIGKYLRKFSLDEFPQFFNVLKGDMSLVGPRPPLEREVALYSESDFDRLQIKPGITGLWQVSLRNATGFQGMLELDLLYINSLSLKNDLLILVRTVKVVILPNNAY</sequence>
<keyword evidence="5" id="KW-1185">Reference proteome</keyword>
<keyword evidence="2" id="KW-1133">Transmembrane helix</keyword>
<comment type="caution">
    <text evidence="4">The sequence shown here is derived from an EMBL/GenBank/DDBJ whole genome shotgun (WGS) entry which is preliminary data.</text>
</comment>
<keyword evidence="2" id="KW-0472">Membrane</keyword>
<dbReference type="PANTHER" id="PTHR30576">
    <property type="entry name" value="COLANIC BIOSYNTHESIS UDP-GLUCOSE LIPID CARRIER TRANSFERASE"/>
    <property type="match status" value="1"/>
</dbReference>
<gene>
    <name evidence="4" type="ORF">I6N95_24720</name>
</gene>
<keyword evidence="2" id="KW-0812">Transmembrane</keyword>
<dbReference type="InterPro" id="IPR003362">
    <property type="entry name" value="Bact_transf"/>
</dbReference>
<dbReference type="Pfam" id="PF02397">
    <property type="entry name" value="Bac_transf"/>
    <property type="match status" value="1"/>
</dbReference>
<dbReference type="Proteomes" id="UP000674938">
    <property type="component" value="Unassembled WGS sequence"/>
</dbReference>
<feature type="domain" description="Bacterial sugar transferase" evidence="3">
    <location>
        <begin position="6"/>
        <end position="194"/>
    </location>
</feature>
<dbReference type="RefSeq" id="WP_209532506.1">
    <property type="nucleotide sequence ID" value="NZ_JAEEGA010000023.1"/>
</dbReference>
<reference evidence="4" key="1">
    <citation type="submission" date="2020-12" db="EMBL/GenBank/DDBJ databases">
        <title>Vagococcus allomyrinae sp. nov. and Enterococcus lavae sp. nov., isolated from the larvae of Allomyrina dichotoma.</title>
        <authorList>
            <person name="Lee S.D."/>
        </authorList>
    </citation>
    <scope>NUCLEOTIDE SEQUENCE</scope>
    <source>
        <strain evidence="4">BWB3-3</strain>
    </source>
</reference>
<protein>
    <submittedName>
        <fullName evidence="4">Sugar transferase</fullName>
    </submittedName>
</protein>
<evidence type="ECO:0000313" key="4">
    <source>
        <dbReference type="EMBL" id="MBP1044218.1"/>
    </source>
</evidence>
<keyword evidence="4" id="KW-0808">Transferase</keyword>
<evidence type="ECO:0000259" key="3">
    <source>
        <dbReference type="Pfam" id="PF02397"/>
    </source>
</evidence>
<organism evidence="4 5">
    <name type="scientific">Vagococcus allomyrinae</name>
    <dbReference type="NCBI Taxonomy" id="2794353"/>
    <lineage>
        <taxon>Bacteria</taxon>
        <taxon>Bacillati</taxon>
        <taxon>Bacillota</taxon>
        <taxon>Bacilli</taxon>
        <taxon>Lactobacillales</taxon>
        <taxon>Enterococcaceae</taxon>
        <taxon>Vagococcus</taxon>
    </lineage>
</organism>
<dbReference type="GO" id="GO:0016780">
    <property type="term" value="F:phosphotransferase activity, for other substituted phosphate groups"/>
    <property type="evidence" value="ECO:0007669"/>
    <property type="project" value="TreeGrafter"/>
</dbReference>
<dbReference type="EMBL" id="JAEEGA010000023">
    <property type="protein sequence ID" value="MBP1044218.1"/>
    <property type="molecule type" value="Genomic_DNA"/>
</dbReference>
<name>A0A940SZA2_9ENTE</name>
<accession>A0A940SZA2</accession>
<evidence type="ECO:0000313" key="5">
    <source>
        <dbReference type="Proteomes" id="UP000674938"/>
    </source>
</evidence>
<dbReference type="AlphaFoldDB" id="A0A940SZA2"/>
<evidence type="ECO:0000256" key="2">
    <source>
        <dbReference type="SAM" id="Phobius"/>
    </source>
</evidence>
<evidence type="ECO:0000256" key="1">
    <source>
        <dbReference type="ARBA" id="ARBA00006464"/>
    </source>
</evidence>
<dbReference type="PANTHER" id="PTHR30576:SF0">
    <property type="entry name" value="UNDECAPRENYL-PHOSPHATE N-ACETYLGALACTOSAMINYL 1-PHOSPHATE TRANSFERASE-RELATED"/>
    <property type="match status" value="1"/>
</dbReference>
<feature type="transmembrane region" description="Helical" evidence="2">
    <location>
        <begin position="12"/>
        <end position="32"/>
    </location>
</feature>